<keyword evidence="3" id="KW-1185">Reference proteome</keyword>
<evidence type="ECO:0000256" key="1">
    <source>
        <dbReference type="SAM" id="MobiDB-lite"/>
    </source>
</evidence>
<feature type="compositionally biased region" description="Basic and acidic residues" evidence="1">
    <location>
        <begin position="181"/>
        <end position="207"/>
    </location>
</feature>
<proteinExistence type="predicted"/>
<feature type="compositionally biased region" description="Pro residues" evidence="1">
    <location>
        <begin position="367"/>
        <end position="381"/>
    </location>
</feature>
<organism evidence="2 3">
    <name type="scientific">Dryococelus australis</name>
    <dbReference type="NCBI Taxonomy" id="614101"/>
    <lineage>
        <taxon>Eukaryota</taxon>
        <taxon>Metazoa</taxon>
        <taxon>Ecdysozoa</taxon>
        <taxon>Arthropoda</taxon>
        <taxon>Hexapoda</taxon>
        <taxon>Insecta</taxon>
        <taxon>Pterygota</taxon>
        <taxon>Neoptera</taxon>
        <taxon>Polyneoptera</taxon>
        <taxon>Phasmatodea</taxon>
        <taxon>Verophasmatodea</taxon>
        <taxon>Anareolatae</taxon>
        <taxon>Phasmatidae</taxon>
        <taxon>Eurycanthinae</taxon>
        <taxon>Dryococelus</taxon>
    </lineage>
</organism>
<sequence length="381" mass="42190">MWHLPARLVQPSSTLGGHGAERLAYSPPTKAIRAQSPAGSLRIFACGNRAGRRCWSAGFLGDIPLPRPFIPALLSHPHRLSRPRCYEMSKSLHSLTLKGHRPRQESATSRTCVSNKLPITKATGTSAPCGERLYIGHNKLEERGRRYWLLTCNYKKIRRMIKRRIALFASLDNNATGYTGHDGRGPTEIKKGGTEKQKRDSTAPERTRCGFMGPARAGCLATRTACVLVVVGKGKRPRGCGQLHERAGESAIGEYARNFQAASLNDASVLLSLLENRRVLGQSYDVACRDEIILTWRGLNKRPHCASAQGRADVLCNSLACVAFLMPQCIDIRANRDRFHPHPSLSEQLLPSQMTSLSRDVERCYPTHPPTHPPTFLPSPY</sequence>
<reference evidence="2 3" key="1">
    <citation type="submission" date="2023-02" db="EMBL/GenBank/DDBJ databases">
        <title>LHISI_Scaffold_Assembly.</title>
        <authorList>
            <person name="Stuart O.P."/>
            <person name="Cleave R."/>
            <person name="Magrath M.J.L."/>
            <person name="Mikheyev A.S."/>
        </authorList>
    </citation>
    <scope>NUCLEOTIDE SEQUENCE [LARGE SCALE GENOMIC DNA]</scope>
    <source>
        <strain evidence="2">Daus_M_001</strain>
        <tissue evidence="2">Leg muscle</tissue>
    </source>
</reference>
<protein>
    <submittedName>
        <fullName evidence="2">Uncharacterized protein</fullName>
    </submittedName>
</protein>
<evidence type="ECO:0000313" key="3">
    <source>
        <dbReference type="Proteomes" id="UP001159363"/>
    </source>
</evidence>
<dbReference type="Proteomes" id="UP001159363">
    <property type="component" value="Chromosome 12"/>
</dbReference>
<comment type="caution">
    <text evidence="2">The sequence shown here is derived from an EMBL/GenBank/DDBJ whole genome shotgun (WGS) entry which is preliminary data.</text>
</comment>
<dbReference type="EMBL" id="JARBHB010000013">
    <property type="protein sequence ID" value="KAJ8870161.1"/>
    <property type="molecule type" value="Genomic_DNA"/>
</dbReference>
<evidence type="ECO:0000313" key="2">
    <source>
        <dbReference type="EMBL" id="KAJ8870161.1"/>
    </source>
</evidence>
<feature type="region of interest" description="Disordered" evidence="1">
    <location>
        <begin position="177"/>
        <end position="207"/>
    </location>
</feature>
<accession>A0ABQ9GF61</accession>
<feature type="region of interest" description="Disordered" evidence="1">
    <location>
        <begin position="362"/>
        <end position="381"/>
    </location>
</feature>
<name>A0ABQ9GF61_9NEOP</name>
<gene>
    <name evidence="2" type="ORF">PR048_029174</name>
</gene>